<sequence>MSARKADAPIFGPAFQAELDTLFRWRRDVRHFRSDPLPTGLLDRLLEIANASPSVGLSQPWRFVTVDDPARRAAVRADFETCNAAALTTQEGVRAATYARLKLAGLERAPCHVAVFVEPDPEQGHGLGRRTMPEAVAYSAVIAVHTLWLAARAQGIGLGWVSILDPSRIRTILDVPEAWHLVAYLCIGYPETDAVIPELEREGWENRRSINVLAR</sequence>
<dbReference type="InterPro" id="IPR050627">
    <property type="entry name" value="Nitroreductase/BluB"/>
</dbReference>
<dbReference type="InterPro" id="IPR012825">
    <property type="entry name" value="BluB"/>
</dbReference>
<name>A0A2T5U372_9SPHN</name>
<dbReference type="AlphaFoldDB" id="A0A2T5U372"/>
<accession>A0A2T5U372</accession>
<protein>
    <submittedName>
        <fullName evidence="2">Cob(II)yrinic acid a,c-diamide reductase</fullName>
    </submittedName>
</protein>
<dbReference type="Proteomes" id="UP000244013">
    <property type="component" value="Unassembled WGS sequence"/>
</dbReference>
<dbReference type="InterPro" id="IPR000415">
    <property type="entry name" value="Nitroreductase-like"/>
</dbReference>
<evidence type="ECO:0000259" key="1">
    <source>
        <dbReference type="Pfam" id="PF00881"/>
    </source>
</evidence>
<dbReference type="OrthoDB" id="9773807at2"/>
<dbReference type="PANTHER" id="PTHR23026">
    <property type="entry name" value="NADPH NITROREDUCTASE"/>
    <property type="match status" value="1"/>
</dbReference>
<dbReference type="GO" id="GO:0016491">
    <property type="term" value="F:oxidoreductase activity"/>
    <property type="evidence" value="ECO:0007669"/>
    <property type="project" value="InterPro"/>
</dbReference>
<dbReference type="GeneID" id="91006553"/>
<dbReference type="RefSeq" id="WP_107954733.1">
    <property type="nucleotide sequence ID" value="NZ_QAYE01000006.1"/>
</dbReference>
<dbReference type="InterPro" id="IPR029479">
    <property type="entry name" value="Nitroreductase"/>
</dbReference>
<dbReference type="Pfam" id="PF00881">
    <property type="entry name" value="Nitroreductase"/>
    <property type="match status" value="1"/>
</dbReference>
<dbReference type="SUPFAM" id="SSF55469">
    <property type="entry name" value="FMN-dependent nitroreductase-like"/>
    <property type="match status" value="1"/>
</dbReference>
<organism evidence="2 3">
    <name type="scientific">Sphingomonas faeni</name>
    <dbReference type="NCBI Taxonomy" id="185950"/>
    <lineage>
        <taxon>Bacteria</taxon>
        <taxon>Pseudomonadati</taxon>
        <taxon>Pseudomonadota</taxon>
        <taxon>Alphaproteobacteria</taxon>
        <taxon>Sphingomonadales</taxon>
        <taxon>Sphingomonadaceae</taxon>
        <taxon>Sphingomonas</taxon>
    </lineage>
</organism>
<feature type="domain" description="Nitroreductase" evidence="1">
    <location>
        <begin position="24"/>
        <end position="189"/>
    </location>
</feature>
<dbReference type="NCBIfam" id="TIGR02476">
    <property type="entry name" value="BluB"/>
    <property type="match status" value="1"/>
</dbReference>
<proteinExistence type="predicted"/>
<comment type="caution">
    <text evidence="2">The sequence shown here is derived from an EMBL/GenBank/DDBJ whole genome shotgun (WGS) entry which is preliminary data.</text>
</comment>
<gene>
    <name evidence="2" type="ORF">C8J25_106214</name>
</gene>
<reference evidence="2 3" key="1">
    <citation type="submission" date="2018-04" db="EMBL/GenBank/DDBJ databases">
        <title>Genomic Encyclopedia of Type Strains, Phase III (KMG-III): the genomes of soil and plant-associated and newly described type strains.</title>
        <authorList>
            <person name="Whitman W."/>
        </authorList>
    </citation>
    <scope>NUCLEOTIDE SEQUENCE [LARGE SCALE GENOMIC DNA]</scope>
    <source>
        <strain evidence="2 3">MA-olki</strain>
    </source>
</reference>
<evidence type="ECO:0000313" key="3">
    <source>
        <dbReference type="Proteomes" id="UP000244013"/>
    </source>
</evidence>
<dbReference type="Gene3D" id="3.40.109.10">
    <property type="entry name" value="NADH Oxidase"/>
    <property type="match status" value="1"/>
</dbReference>
<evidence type="ECO:0000313" key="2">
    <source>
        <dbReference type="EMBL" id="PTW45962.1"/>
    </source>
</evidence>
<dbReference type="PANTHER" id="PTHR23026:SF123">
    <property type="entry name" value="NAD(P)H NITROREDUCTASE RV3131-RELATED"/>
    <property type="match status" value="1"/>
</dbReference>
<dbReference type="EMBL" id="QAYE01000006">
    <property type="protein sequence ID" value="PTW45962.1"/>
    <property type="molecule type" value="Genomic_DNA"/>
</dbReference>